<reference evidence="4 5" key="1">
    <citation type="submission" date="2007-06" db="EMBL/GenBank/DDBJ databases">
        <title>The Genome Sequence of Coccidioides posadasii RMSCC_3488.</title>
        <authorList>
            <consortium name="Coccidioides Genome Resources Consortium"/>
            <consortium name="The Broad Institute Genome Sequencing Platform"/>
            <person name="Henn M.R."/>
            <person name="Sykes S."/>
            <person name="Young S."/>
            <person name="Jaffe D."/>
            <person name="Berlin A."/>
            <person name="Alvarez P."/>
            <person name="Butler J."/>
            <person name="Gnerre S."/>
            <person name="Grabherr M."/>
            <person name="Mauceli E."/>
            <person name="Brockman W."/>
            <person name="Kodira C."/>
            <person name="Alvarado L."/>
            <person name="Zeng Q."/>
            <person name="Crawford M."/>
            <person name="Antoine C."/>
            <person name="Devon K."/>
            <person name="Galgiani J."/>
            <person name="Orsborn K."/>
            <person name="Lewis M.L."/>
            <person name="Nusbaum C."/>
            <person name="Galagan J."/>
            <person name="Birren B."/>
        </authorList>
    </citation>
    <scope>NUCLEOTIDE SEQUENCE [LARGE SCALE GENOMIC DNA]</scope>
    <source>
        <strain evidence="4 5">RMSCC 3488</strain>
    </source>
</reference>
<dbReference type="AlphaFoldDB" id="A0A0J6I157"/>
<dbReference type="EMBL" id="DS268109">
    <property type="protein sequence ID" value="KMM65007.1"/>
    <property type="molecule type" value="Genomic_DNA"/>
</dbReference>
<feature type="region of interest" description="Disordered" evidence="1">
    <location>
        <begin position="136"/>
        <end position="161"/>
    </location>
</feature>
<evidence type="ECO:0000256" key="3">
    <source>
        <dbReference type="SAM" id="SignalP"/>
    </source>
</evidence>
<keyword evidence="2" id="KW-1133">Transmembrane helix</keyword>
<feature type="signal peptide" evidence="3">
    <location>
        <begin position="1"/>
        <end position="20"/>
    </location>
</feature>
<protein>
    <recommendedName>
        <fullName evidence="6">Mid2 domain-containing protein</fullName>
    </recommendedName>
</protein>
<dbReference type="Proteomes" id="UP000054567">
    <property type="component" value="Unassembled WGS sequence"/>
</dbReference>
<keyword evidence="2" id="KW-0472">Membrane</keyword>
<evidence type="ECO:0000256" key="2">
    <source>
        <dbReference type="SAM" id="Phobius"/>
    </source>
</evidence>
<reference evidence="5" key="3">
    <citation type="journal article" date="2010" name="Genome Res.">
        <title>Population genomic sequencing of Coccidioides fungi reveals recent hybridization and transposon control.</title>
        <authorList>
            <person name="Neafsey D.E."/>
            <person name="Barker B.M."/>
            <person name="Sharpton T.J."/>
            <person name="Stajich J.E."/>
            <person name="Park D.J."/>
            <person name="Whiston E."/>
            <person name="Hung C.-Y."/>
            <person name="McMahan C."/>
            <person name="White J."/>
            <person name="Sykes S."/>
            <person name="Heiman D."/>
            <person name="Young S."/>
            <person name="Zeng Q."/>
            <person name="Abouelleil A."/>
            <person name="Aftuck L."/>
            <person name="Bessette D."/>
            <person name="Brown A."/>
            <person name="FitzGerald M."/>
            <person name="Lui A."/>
            <person name="Macdonald J.P."/>
            <person name="Priest M."/>
            <person name="Orbach M.J."/>
            <person name="Galgiani J.N."/>
            <person name="Kirkland T.N."/>
            <person name="Cole G.T."/>
            <person name="Birren B.W."/>
            <person name="Henn M.R."/>
            <person name="Taylor J.W."/>
            <person name="Rounsley S.D."/>
        </authorList>
    </citation>
    <scope>NUCLEOTIDE SEQUENCE [LARGE SCALE GENOMIC DNA]</scope>
    <source>
        <strain evidence="5">RMSCC 3488</strain>
    </source>
</reference>
<dbReference type="VEuPathDB" id="FungiDB:CPAG_01360"/>
<feature type="transmembrane region" description="Helical" evidence="2">
    <location>
        <begin position="177"/>
        <end position="198"/>
    </location>
</feature>
<keyword evidence="2" id="KW-0812">Transmembrane</keyword>
<gene>
    <name evidence="4" type="ORF">CPAG_01360</name>
</gene>
<feature type="chain" id="PRO_5005273919" description="Mid2 domain-containing protein" evidence="3">
    <location>
        <begin position="21"/>
        <end position="260"/>
    </location>
</feature>
<proteinExistence type="predicted"/>
<evidence type="ECO:0000256" key="1">
    <source>
        <dbReference type="SAM" id="MobiDB-lite"/>
    </source>
</evidence>
<evidence type="ECO:0000313" key="5">
    <source>
        <dbReference type="Proteomes" id="UP000054567"/>
    </source>
</evidence>
<evidence type="ECO:0008006" key="6">
    <source>
        <dbReference type="Google" id="ProtNLM"/>
    </source>
</evidence>
<name>A0A0J6I157_COCPO</name>
<evidence type="ECO:0000313" key="4">
    <source>
        <dbReference type="EMBL" id="KMM65007.1"/>
    </source>
</evidence>
<keyword evidence="3" id="KW-0732">Signal</keyword>
<reference evidence="5" key="2">
    <citation type="journal article" date="2009" name="Genome Res.">
        <title>Comparative genomic analyses of the human fungal pathogens Coccidioides and their relatives.</title>
        <authorList>
            <person name="Sharpton T.J."/>
            <person name="Stajich J.E."/>
            <person name="Rounsley S.D."/>
            <person name="Gardner M.J."/>
            <person name="Wortman J.R."/>
            <person name="Jordar V.S."/>
            <person name="Maiti R."/>
            <person name="Kodira C.D."/>
            <person name="Neafsey D.E."/>
            <person name="Zeng Q."/>
            <person name="Hung C.-Y."/>
            <person name="McMahan C."/>
            <person name="Muszewska A."/>
            <person name="Grynberg M."/>
            <person name="Mandel M.A."/>
            <person name="Kellner E.M."/>
            <person name="Barker B.M."/>
            <person name="Galgiani J.N."/>
            <person name="Orbach M.J."/>
            <person name="Kirkland T.N."/>
            <person name="Cole G.T."/>
            <person name="Henn M.R."/>
            <person name="Birren B.W."/>
            <person name="Taylor J.W."/>
        </authorList>
    </citation>
    <scope>NUCLEOTIDE SEQUENCE [LARGE SCALE GENOMIC DNA]</scope>
    <source>
        <strain evidence="5">RMSCC 3488</strain>
    </source>
</reference>
<organism evidence="4 5">
    <name type="scientific">Coccidioides posadasii RMSCC 3488</name>
    <dbReference type="NCBI Taxonomy" id="454284"/>
    <lineage>
        <taxon>Eukaryota</taxon>
        <taxon>Fungi</taxon>
        <taxon>Dikarya</taxon>
        <taxon>Ascomycota</taxon>
        <taxon>Pezizomycotina</taxon>
        <taxon>Eurotiomycetes</taxon>
        <taxon>Eurotiomycetidae</taxon>
        <taxon>Onygenales</taxon>
        <taxon>Onygenaceae</taxon>
        <taxon>Coccidioides</taxon>
    </lineage>
</organism>
<feature type="region of interest" description="Disordered" evidence="1">
    <location>
        <begin position="226"/>
        <end position="260"/>
    </location>
</feature>
<accession>A0A0J6I157</accession>
<sequence>MGSFLPLLLNLFVAAGGVLGFNPERNRFLNPAPGGRNPVWLIGEQQVISWKTEFTVYNISIWHQYPTNDGATFGSVLYSASSRDAPTNFTWTVQTYDFDLSFSNVFFFWFNRGAPKYFISHYFNITTDESITSTRSISTTSGQTGVSITVPSTTTPSPSDATIEPQAAEGLNSNAKVGLGVGVGIGVPIILLLAFIAFGRYFRRPKSSYHEAFQPHMREVPRRPQQEVAELASKHNANESDNFVELDGSAAQEMQDTHYK</sequence>